<keyword evidence="2" id="KW-1185">Reference proteome</keyword>
<dbReference type="Pfam" id="PF10604">
    <property type="entry name" value="Polyketide_cyc2"/>
    <property type="match status" value="1"/>
</dbReference>
<dbReference type="Gene3D" id="3.30.530.20">
    <property type="match status" value="1"/>
</dbReference>
<dbReference type="CDD" id="cd07812">
    <property type="entry name" value="SRPBCC"/>
    <property type="match status" value="1"/>
</dbReference>
<dbReference type="EMBL" id="QMDW01000010">
    <property type="protein sequence ID" value="RJX49481.1"/>
    <property type="molecule type" value="Genomic_DNA"/>
</dbReference>
<comment type="caution">
    <text evidence="1">The sequence shown here is derived from an EMBL/GenBank/DDBJ whole genome shotgun (WGS) entry which is preliminary data.</text>
</comment>
<reference evidence="1 2" key="1">
    <citation type="submission" date="2018-06" db="EMBL/GenBank/DDBJ databases">
        <title>Halonotius sp. F13-13 a new haloarchaeeon isolated from a solar saltern from Isla Cristina, Huelva, Spain.</title>
        <authorList>
            <person name="Duran-Viseras A."/>
            <person name="Sanchez-Porro C."/>
            <person name="Ventosa A."/>
        </authorList>
    </citation>
    <scope>NUCLEOTIDE SEQUENCE [LARGE SCALE GENOMIC DNA]</scope>
    <source>
        <strain evidence="1 2">CECT 7525</strain>
    </source>
</reference>
<dbReference type="RefSeq" id="WP_120084667.1">
    <property type="nucleotide sequence ID" value="NZ_QMDW01000010.1"/>
</dbReference>
<name>A0A3A6QAS3_9EURY</name>
<gene>
    <name evidence="1" type="ORF">DP106_08405</name>
</gene>
<dbReference type="Proteomes" id="UP000281564">
    <property type="component" value="Unassembled WGS sequence"/>
</dbReference>
<organism evidence="1 2">
    <name type="scientific">Halonotius pteroides</name>
    <dbReference type="NCBI Taxonomy" id="268735"/>
    <lineage>
        <taxon>Archaea</taxon>
        <taxon>Methanobacteriati</taxon>
        <taxon>Methanobacteriota</taxon>
        <taxon>Stenosarchaea group</taxon>
        <taxon>Halobacteria</taxon>
        <taxon>Halobacteriales</taxon>
        <taxon>Haloferacaceae</taxon>
        <taxon>Halonotius</taxon>
    </lineage>
</organism>
<dbReference type="SUPFAM" id="SSF55961">
    <property type="entry name" value="Bet v1-like"/>
    <property type="match status" value="1"/>
</dbReference>
<accession>A0A3A6QAS3</accession>
<dbReference type="AlphaFoldDB" id="A0A3A6QAS3"/>
<sequence>MVAVSDGIAIDASPETVFEYLDEPANHRTITPAITDIANVEPIDNGGKELEFTYRMVAVEVEGHLVQTVHEPPTCHRFAMDGALSGELTVDIEATDDGSWVTYTAEYTIPGQVIARVIEPFVRRYNQGELQSTLANLKAKIEAT</sequence>
<dbReference type="InterPro" id="IPR023393">
    <property type="entry name" value="START-like_dom_sf"/>
</dbReference>
<dbReference type="OrthoDB" id="195304at2157"/>
<dbReference type="InterPro" id="IPR019587">
    <property type="entry name" value="Polyketide_cyclase/dehydratase"/>
</dbReference>
<evidence type="ECO:0000313" key="1">
    <source>
        <dbReference type="EMBL" id="RJX49481.1"/>
    </source>
</evidence>
<protein>
    <submittedName>
        <fullName evidence="1">SRPBCC family protein</fullName>
    </submittedName>
</protein>
<proteinExistence type="predicted"/>
<evidence type="ECO:0000313" key="2">
    <source>
        <dbReference type="Proteomes" id="UP000281564"/>
    </source>
</evidence>